<name>W4FUV6_APHAT</name>
<dbReference type="GeneID" id="20815411"/>
<dbReference type="EMBL" id="KI913161">
    <property type="protein sequence ID" value="ETV71277.1"/>
    <property type="molecule type" value="Genomic_DNA"/>
</dbReference>
<dbReference type="AlphaFoldDB" id="W4FUV6"/>
<feature type="domain" description="DDE Tnp4" evidence="3">
    <location>
        <begin position="79"/>
        <end position="240"/>
    </location>
</feature>
<organism evidence="4">
    <name type="scientific">Aphanomyces astaci</name>
    <name type="common">Crayfish plague agent</name>
    <dbReference type="NCBI Taxonomy" id="112090"/>
    <lineage>
        <taxon>Eukaryota</taxon>
        <taxon>Sar</taxon>
        <taxon>Stramenopiles</taxon>
        <taxon>Oomycota</taxon>
        <taxon>Saprolegniomycetes</taxon>
        <taxon>Saprolegniales</taxon>
        <taxon>Verrucalvaceae</taxon>
        <taxon>Aphanomyces</taxon>
    </lineage>
</organism>
<dbReference type="Pfam" id="PF13359">
    <property type="entry name" value="DDE_Tnp_4"/>
    <property type="match status" value="1"/>
</dbReference>
<keyword evidence="2" id="KW-0479">Metal-binding</keyword>
<dbReference type="OrthoDB" id="76654at2759"/>
<reference evidence="4" key="1">
    <citation type="submission" date="2013-12" db="EMBL/GenBank/DDBJ databases">
        <title>The Genome Sequence of Aphanomyces astaci APO3.</title>
        <authorList>
            <consortium name="The Broad Institute Genomics Platform"/>
            <person name="Russ C."/>
            <person name="Tyler B."/>
            <person name="van West P."/>
            <person name="Dieguez-Uribeondo J."/>
            <person name="Young S.K."/>
            <person name="Zeng Q."/>
            <person name="Gargeya S."/>
            <person name="Fitzgerald M."/>
            <person name="Abouelleil A."/>
            <person name="Alvarado L."/>
            <person name="Chapman S.B."/>
            <person name="Gainer-Dewar J."/>
            <person name="Goldberg J."/>
            <person name="Griggs A."/>
            <person name="Gujja S."/>
            <person name="Hansen M."/>
            <person name="Howarth C."/>
            <person name="Imamovic A."/>
            <person name="Ireland A."/>
            <person name="Larimer J."/>
            <person name="McCowan C."/>
            <person name="Murphy C."/>
            <person name="Pearson M."/>
            <person name="Poon T.W."/>
            <person name="Priest M."/>
            <person name="Roberts A."/>
            <person name="Saif S."/>
            <person name="Shea T."/>
            <person name="Sykes S."/>
            <person name="Wortman J."/>
            <person name="Nusbaum C."/>
            <person name="Birren B."/>
        </authorList>
    </citation>
    <scope>NUCLEOTIDE SEQUENCE [LARGE SCALE GENOMIC DNA]</scope>
    <source>
        <strain evidence="4">APO3</strain>
    </source>
</reference>
<protein>
    <recommendedName>
        <fullName evidence="3">DDE Tnp4 domain-containing protein</fullName>
    </recommendedName>
</protein>
<evidence type="ECO:0000313" key="4">
    <source>
        <dbReference type="EMBL" id="ETV71277.1"/>
    </source>
</evidence>
<dbReference type="VEuPathDB" id="FungiDB:H257_13415"/>
<evidence type="ECO:0000259" key="3">
    <source>
        <dbReference type="Pfam" id="PF13359"/>
    </source>
</evidence>
<evidence type="ECO:0000256" key="1">
    <source>
        <dbReference type="ARBA" id="ARBA00001968"/>
    </source>
</evidence>
<sequence>MLLSLAKTMRQRQFVLALLATQHVERPLIPEVRFNLDDMTDANAVLDYRFDVVGIRKLGYYLGLPAVVGSPLRNVYGFIDGTKVQTCRIQSSGDGNNLQKQIYSGHKRIHCLNYQAVTCPDGICVHFFGPIEGRRHDATMLRSSKLLEFFGLHPDVFASKYLYGDPAYGVVEFLLSGYKGNNISERKREFNKWMSRVRQSVEWNFKILKTLWSFITFKMLSKIQLSPVAKIVSIAMLLTNCHCCHFRGNQISDFFDMEPPSLKEYLDTLEIVEI</sequence>
<dbReference type="GO" id="GO:0046872">
    <property type="term" value="F:metal ion binding"/>
    <property type="evidence" value="ECO:0007669"/>
    <property type="project" value="UniProtKB-KW"/>
</dbReference>
<evidence type="ECO:0000256" key="2">
    <source>
        <dbReference type="ARBA" id="ARBA00022723"/>
    </source>
</evidence>
<dbReference type="InterPro" id="IPR027806">
    <property type="entry name" value="HARBI1_dom"/>
</dbReference>
<proteinExistence type="predicted"/>
<gene>
    <name evidence="4" type="ORF">H257_13415</name>
</gene>
<dbReference type="RefSeq" id="XP_009839217.1">
    <property type="nucleotide sequence ID" value="XM_009840915.1"/>
</dbReference>
<accession>W4FUV6</accession>
<comment type="cofactor">
    <cofactor evidence="1">
        <name>a divalent metal cation</name>
        <dbReference type="ChEBI" id="CHEBI:60240"/>
    </cofactor>
</comment>